<protein>
    <submittedName>
        <fullName evidence="4">Uncharacterized protein</fullName>
    </submittedName>
</protein>
<keyword evidence="2" id="KW-1133">Transmembrane helix</keyword>
<evidence type="ECO:0000256" key="2">
    <source>
        <dbReference type="SAM" id="Phobius"/>
    </source>
</evidence>
<proteinExistence type="predicted"/>
<reference evidence="5" key="1">
    <citation type="journal article" date="2019" name="Int. J. Syst. Evol. Microbiol.">
        <title>The Global Catalogue of Microorganisms (GCM) 10K type strain sequencing project: providing services to taxonomists for standard genome sequencing and annotation.</title>
        <authorList>
            <consortium name="The Broad Institute Genomics Platform"/>
            <consortium name="The Broad Institute Genome Sequencing Center for Infectious Disease"/>
            <person name="Wu L."/>
            <person name="Ma J."/>
        </authorList>
    </citation>
    <scope>NUCLEOTIDE SEQUENCE [LARGE SCALE GENOMIC DNA]</scope>
    <source>
        <strain evidence="5">JCM 17017</strain>
    </source>
</reference>
<keyword evidence="3" id="KW-0732">Signal</keyword>
<gene>
    <name evidence="4" type="ORF">GCM10022380_22490</name>
</gene>
<feature type="transmembrane region" description="Helical" evidence="2">
    <location>
        <begin position="288"/>
        <end position="307"/>
    </location>
</feature>
<dbReference type="RefSeq" id="WP_237335865.1">
    <property type="nucleotide sequence ID" value="NZ_BAABCM010000002.1"/>
</dbReference>
<evidence type="ECO:0000256" key="1">
    <source>
        <dbReference type="SAM" id="MobiDB-lite"/>
    </source>
</evidence>
<dbReference type="Proteomes" id="UP001501624">
    <property type="component" value="Unassembled WGS sequence"/>
</dbReference>
<evidence type="ECO:0000313" key="5">
    <source>
        <dbReference type="Proteomes" id="UP001501624"/>
    </source>
</evidence>
<keyword evidence="2" id="KW-0472">Membrane</keyword>
<feature type="region of interest" description="Disordered" evidence="1">
    <location>
        <begin position="168"/>
        <end position="210"/>
    </location>
</feature>
<name>A0ABP7I248_9PSEU</name>
<accession>A0ABP7I248</accession>
<organism evidence="4 5">
    <name type="scientific">Amycolatopsis tucumanensis</name>
    <dbReference type="NCBI Taxonomy" id="401106"/>
    <lineage>
        <taxon>Bacteria</taxon>
        <taxon>Bacillati</taxon>
        <taxon>Actinomycetota</taxon>
        <taxon>Actinomycetes</taxon>
        <taxon>Pseudonocardiales</taxon>
        <taxon>Pseudonocardiaceae</taxon>
        <taxon>Amycolatopsis</taxon>
    </lineage>
</organism>
<evidence type="ECO:0000256" key="3">
    <source>
        <dbReference type="SAM" id="SignalP"/>
    </source>
</evidence>
<keyword evidence="5" id="KW-1185">Reference proteome</keyword>
<keyword evidence="2" id="KW-0812">Transmembrane</keyword>
<sequence length="312" mass="30290">MRNTGLMKTTRRALTVTAVAAAIAGGSLLSAGTASASTVLSQACTGTVIGALSDSVAVQGKDLAGVVKAGAQEQEWFLHLNGVDPQKVADTVSKAGAITVGQIPANAATGTIAGDAIATAVATTLKNAGDPYAVGLGIGADQQKKTLDAITNKVTGNCGLTTYANNYSQPGLPSSQPGLPSSQPGTTAPAPGTPAATTVPGISGTGSATAPPRNYGNIPAAVPGVAGVAVPPSALYPSSATLPDQALPQVGVLGGQSTSAGDQADVRNAGNASAIGGEPAAGNVQLPMLLAVVALAGVSAALVRTWVLRKLS</sequence>
<evidence type="ECO:0000313" key="4">
    <source>
        <dbReference type="EMBL" id="GAA3804409.1"/>
    </source>
</evidence>
<feature type="compositionally biased region" description="Low complexity" evidence="1">
    <location>
        <begin position="168"/>
        <end position="201"/>
    </location>
</feature>
<feature type="chain" id="PRO_5045357788" evidence="3">
    <location>
        <begin position="37"/>
        <end position="312"/>
    </location>
</feature>
<dbReference type="EMBL" id="BAABCM010000002">
    <property type="protein sequence ID" value="GAA3804409.1"/>
    <property type="molecule type" value="Genomic_DNA"/>
</dbReference>
<comment type="caution">
    <text evidence="4">The sequence shown here is derived from an EMBL/GenBank/DDBJ whole genome shotgun (WGS) entry which is preliminary data.</text>
</comment>
<feature type="signal peptide" evidence="3">
    <location>
        <begin position="1"/>
        <end position="36"/>
    </location>
</feature>